<dbReference type="Proteomes" id="UP000646827">
    <property type="component" value="Unassembled WGS sequence"/>
</dbReference>
<keyword evidence="5" id="KW-1185">Reference proteome</keyword>
<feature type="region of interest" description="Disordered" evidence="2">
    <location>
        <begin position="99"/>
        <end position="120"/>
    </location>
</feature>
<comment type="caution">
    <text evidence="4">The sequence shown here is derived from an EMBL/GenBank/DDBJ whole genome shotgun (WGS) entry which is preliminary data.</text>
</comment>
<dbReference type="GO" id="GO:0003723">
    <property type="term" value="F:RNA binding"/>
    <property type="evidence" value="ECO:0007669"/>
    <property type="project" value="UniProtKB-UniRule"/>
</dbReference>
<evidence type="ECO:0000256" key="2">
    <source>
        <dbReference type="SAM" id="MobiDB-lite"/>
    </source>
</evidence>
<sequence>MSNNNESAGAATEAGTIYVGNLDQRVTDTMLHDLFATIGPVSNVKIVTVRRHGPYPNVNYGFVEFDNKQTAEQALRDMNGRKIFNYEIKLNWAQQNTQQPQQVQQVQQSPQQSQSKDETSDHFHVFVGDLARDINDEMLSKAFGCFGTMSEAHVMWDAASGNSRGYGFVAFRDKTDAEQAIATMNGEWLGSRMIRCNWATQKGQMATPPAQPGQQLPYEIVINQTPSSVTNVYVGNLPPDTAENDVTQAFQQVGNVQEIRLQAERGYAFVRMDTHENAAKAIVQLQNMNVNGRQAKLSWGRDRGQQQQGGNNYHYNDNHHGHGHHLYSGRAGHNTRGFSYQGHHGNNNKSNISENVFTDSPAPSSLASLDPHSGGTQAAIPTQWNNQQSSSQ</sequence>
<reference evidence="4 5" key="1">
    <citation type="submission" date="2020-12" db="EMBL/GenBank/DDBJ databases">
        <title>Metabolic potential, ecology and presence of endohyphal bacteria is reflected in genomic diversity of Mucoromycotina.</title>
        <authorList>
            <person name="Muszewska A."/>
            <person name="Okrasinska A."/>
            <person name="Steczkiewicz K."/>
            <person name="Drgas O."/>
            <person name="Orlowska M."/>
            <person name="Perlinska-Lenart U."/>
            <person name="Aleksandrzak-Piekarczyk T."/>
            <person name="Szatraj K."/>
            <person name="Zielenkiewicz U."/>
            <person name="Pilsyk S."/>
            <person name="Malc E."/>
            <person name="Mieczkowski P."/>
            <person name="Kruszewska J.S."/>
            <person name="Biernat P."/>
            <person name="Pawlowska J."/>
        </authorList>
    </citation>
    <scope>NUCLEOTIDE SEQUENCE [LARGE SCALE GENOMIC DNA]</scope>
    <source>
        <strain evidence="4 5">CBS 142.35</strain>
    </source>
</reference>
<proteinExistence type="predicted"/>
<dbReference type="PANTHER" id="PTHR48038">
    <property type="entry name" value="RIBONUCLEOPROTEIN RB97D"/>
    <property type="match status" value="1"/>
</dbReference>
<dbReference type="SMART" id="SM00360">
    <property type="entry name" value="RRM"/>
    <property type="match status" value="3"/>
</dbReference>
<dbReference type="Gene3D" id="3.30.70.330">
    <property type="match status" value="3"/>
</dbReference>
<feature type="compositionally biased region" description="Low complexity" evidence="2">
    <location>
        <begin position="99"/>
        <end position="114"/>
    </location>
</feature>
<feature type="compositionally biased region" description="Low complexity" evidence="2">
    <location>
        <begin position="305"/>
        <end position="315"/>
    </location>
</feature>
<evidence type="ECO:0000256" key="1">
    <source>
        <dbReference type="PROSITE-ProRule" id="PRU00176"/>
    </source>
</evidence>
<dbReference type="Pfam" id="PF00076">
    <property type="entry name" value="RRM_1"/>
    <property type="match status" value="3"/>
</dbReference>
<feature type="domain" description="RRM" evidence="3">
    <location>
        <begin position="15"/>
        <end position="95"/>
    </location>
</feature>
<feature type="region of interest" description="Disordered" evidence="2">
    <location>
        <begin position="297"/>
        <end position="392"/>
    </location>
</feature>
<dbReference type="SMART" id="SM00361">
    <property type="entry name" value="RRM_1"/>
    <property type="match status" value="2"/>
</dbReference>
<feature type="domain" description="RRM" evidence="3">
    <location>
        <begin position="123"/>
        <end position="201"/>
    </location>
</feature>
<dbReference type="InterPro" id="IPR012677">
    <property type="entry name" value="Nucleotide-bd_a/b_plait_sf"/>
</dbReference>
<dbReference type="PROSITE" id="PS50102">
    <property type="entry name" value="RRM"/>
    <property type="match status" value="3"/>
</dbReference>
<dbReference type="SUPFAM" id="SSF54928">
    <property type="entry name" value="RNA-binding domain, RBD"/>
    <property type="match status" value="3"/>
</dbReference>
<evidence type="ECO:0000313" key="5">
    <source>
        <dbReference type="Proteomes" id="UP000646827"/>
    </source>
</evidence>
<dbReference type="AlphaFoldDB" id="A0A8H7VH48"/>
<organism evidence="4 5">
    <name type="scientific">Circinella minor</name>
    <dbReference type="NCBI Taxonomy" id="1195481"/>
    <lineage>
        <taxon>Eukaryota</taxon>
        <taxon>Fungi</taxon>
        <taxon>Fungi incertae sedis</taxon>
        <taxon>Mucoromycota</taxon>
        <taxon>Mucoromycotina</taxon>
        <taxon>Mucoromycetes</taxon>
        <taxon>Mucorales</taxon>
        <taxon>Lichtheimiaceae</taxon>
        <taxon>Circinella</taxon>
    </lineage>
</organism>
<accession>A0A8H7VH48</accession>
<name>A0A8H7VH48_9FUNG</name>
<dbReference type="PANTHER" id="PTHR48038:SF1">
    <property type="entry name" value="RIBONUCLEOPROTEIN RB97D"/>
    <property type="match status" value="1"/>
</dbReference>
<gene>
    <name evidence="4" type="ORF">INT45_009943</name>
</gene>
<feature type="domain" description="RRM" evidence="3">
    <location>
        <begin position="230"/>
        <end position="302"/>
    </location>
</feature>
<evidence type="ECO:0000259" key="3">
    <source>
        <dbReference type="PROSITE" id="PS50102"/>
    </source>
</evidence>
<feature type="compositionally biased region" description="Low complexity" evidence="2">
    <location>
        <begin position="359"/>
        <end position="371"/>
    </location>
</feature>
<dbReference type="InterPro" id="IPR003954">
    <property type="entry name" value="RRM_euk-type"/>
</dbReference>
<protein>
    <recommendedName>
        <fullName evidence="3">RRM domain-containing protein</fullName>
    </recommendedName>
</protein>
<feature type="compositionally biased region" description="Polar residues" evidence="2">
    <location>
        <begin position="344"/>
        <end position="358"/>
    </location>
</feature>
<dbReference type="OrthoDB" id="8093034at2759"/>
<keyword evidence="1" id="KW-0694">RNA-binding</keyword>
<dbReference type="EMBL" id="JAEPRB010000145">
    <property type="protein sequence ID" value="KAG2220310.1"/>
    <property type="molecule type" value="Genomic_DNA"/>
</dbReference>
<dbReference type="InterPro" id="IPR000504">
    <property type="entry name" value="RRM_dom"/>
</dbReference>
<dbReference type="InterPro" id="IPR035979">
    <property type="entry name" value="RBD_domain_sf"/>
</dbReference>
<feature type="compositionally biased region" description="Polar residues" evidence="2">
    <location>
        <begin position="374"/>
        <end position="392"/>
    </location>
</feature>
<evidence type="ECO:0000313" key="4">
    <source>
        <dbReference type="EMBL" id="KAG2220310.1"/>
    </source>
</evidence>